<dbReference type="EMBL" id="QGNW01000022">
    <property type="protein sequence ID" value="RVX14261.1"/>
    <property type="molecule type" value="Genomic_DNA"/>
</dbReference>
<comment type="caution">
    <text evidence="4">The sequence shown here is derived from an EMBL/GenBank/DDBJ whole genome shotgun (WGS) entry which is preliminary data.</text>
</comment>
<evidence type="ECO:0000259" key="3">
    <source>
        <dbReference type="Pfam" id="PF04083"/>
    </source>
</evidence>
<evidence type="ECO:0000256" key="1">
    <source>
        <dbReference type="SAM" id="MobiDB-lite"/>
    </source>
</evidence>
<dbReference type="AlphaFoldDB" id="A0A438JZ66"/>
<dbReference type="Pfam" id="PF04083">
    <property type="entry name" value="Abhydro_lipase"/>
    <property type="match status" value="1"/>
</dbReference>
<feature type="transmembrane region" description="Helical" evidence="2">
    <location>
        <begin position="179"/>
        <end position="202"/>
    </location>
</feature>
<keyword evidence="2" id="KW-0812">Transmembrane</keyword>
<reference evidence="4 5" key="1">
    <citation type="journal article" date="2018" name="PLoS Genet.">
        <title>Population sequencing reveals clonal diversity and ancestral inbreeding in the grapevine cultivar Chardonnay.</title>
        <authorList>
            <person name="Roach M.J."/>
            <person name="Johnson D.L."/>
            <person name="Bohlmann J."/>
            <person name="van Vuuren H.J."/>
            <person name="Jones S.J."/>
            <person name="Pretorius I.S."/>
            <person name="Schmidt S.A."/>
            <person name="Borneman A.R."/>
        </authorList>
    </citation>
    <scope>NUCLEOTIDE SEQUENCE [LARGE SCALE GENOMIC DNA]</scope>
    <source>
        <strain evidence="5">cv. Chardonnay</strain>
        <tissue evidence="4">Leaf</tissue>
    </source>
</reference>
<dbReference type="GO" id="GO:0006629">
    <property type="term" value="P:lipid metabolic process"/>
    <property type="evidence" value="ECO:0007669"/>
    <property type="project" value="InterPro"/>
</dbReference>
<keyword evidence="2" id="KW-0472">Membrane</keyword>
<dbReference type="InterPro" id="IPR029058">
    <property type="entry name" value="AB_hydrolase_fold"/>
</dbReference>
<evidence type="ECO:0000256" key="2">
    <source>
        <dbReference type="SAM" id="Phobius"/>
    </source>
</evidence>
<evidence type="ECO:0000313" key="5">
    <source>
        <dbReference type="Proteomes" id="UP000288805"/>
    </source>
</evidence>
<dbReference type="Proteomes" id="UP000288805">
    <property type="component" value="Unassembled WGS sequence"/>
</dbReference>
<sequence>MQLQERWYLVRLPYAVDKCWQSVKTITYESLNNIARLINGMSALLLAILPGKANILEGIHGWELRPTFRGPRLPRWMGNSIQVQVSSPPMHHKTPCLLPLPGCIFFWVFLFSFKHLYGVSSFNQFIHELSVDSDTSSSADHSSGEEDNDGAYPPSPLSQSSRLSRASSYTKDDKIWTCWIIWIFSWILFPVKFLLGIPFCLYHLSFSRGSKSPSTSRSHQPSPARPLKRVYTLKDHPFHLTTDRRRGVIEDLHLAIEIFIEAIFDVVHKAAHCVLSPSEAFRIMFRWVSSHSSNTDTSAGGLDASVPTATLGEDDPTVRERKTTFNNTLNTDARTCQDVITEFGYPYEAIRVVTADGYVLLLERIPRRDSRKAVYLQHGILDSSMG</sequence>
<accession>A0A438JZ66</accession>
<proteinExistence type="predicted"/>
<protein>
    <recommendedName>
        <fullName evidence="3">Partial AB-hydrolase lipase domain-containing protein</fullName>
    </recommendedName>
</protein>
<dbReference type="Gene3D" id="3.40.50.1820">
    <property type="entry name" value="alpha/beta hydrolase"/>
    <property type="match status" value="1"/>
</dbReference>
<name>A0A438JZ66_VITVI</name>
<organism evidence="4 5">
    <name type="scientific">Vitis vinifera</name>
    <name type="common">Grape</name>
    <dbReference type="NCBI Taxonomy" id="29760"/>
    <lineage>
        <taxon>Eukaryota</taxon>
        <taxon>Viridiplantae</taxon>
        <taxon>Streptophyta</taxon>
        <taxon>Embryophyta</taxon>
        <taxon>Tracheophyta</taxon>
        <taxon>Spermatophyta</taxon>
        <taxon>Magnoliopsida</taxon>
        <taxon>eudicotyledons</taxon>
        <taxon>Gunneridae</taxon>
        <taxon>Pentapetalae</taxon>
        <taxon>rosids</taxon>
        <taxon>Vitales</taxon>
        <taxon>Vitaceae</taxon>
        <taxon>Viteae</taxon>
        <taxon>Vitis</taxon>
    </lineage>
</organism>
<keyword evidence="2" id="KW-1133">Transmembrane helix</keyword>
<dbReference type="PANTHER" id="PTHR11005">
    <property type="entry name" value="LYSOSOMAL ACID LIPASE-RELATED"/>
    <property type="match status" value="1"/>
</dbReference>
<dbReference type="InterPro" id="IPR006693">
    <property type="entry name" value="AB_hydrolase_lipase"/>
</dbReference>
<feature type="domain" description="Partial AB-hydrolase lipase" evidence="3">
    <location>
        <begin position="337"/>
        <end position="384"/>
    </location>
</feature>
<evidence type="ECO:0000313" key="4">
    <source>
        <dbReference type="EMBL" id="RVX14261.1"/>
    </source>
</evidence>
<gene>
    <name evidence="4" type="ORF">CK203_011296</name>
</gene>
<feature type="region of interest" description="Disordered" evidence="1">
    <location>
        <begin position="136"/>
        <end position="163"/>
    </location>
</feature>